<keyword evidence="1" id="KW-1133">Transmembrane helix</keyword>
<organism evidence="2 3">
    <name type="scientific">Trichonephila clavata</name>
    <name type="common">Joro spider</name>
    <name type="synonym">Nephila clavata</name>
    <dbReference type="NCBI Taxonomy" id="2740835"/>
    <lineage>
        <taxon>Eukaryota</taxon>
        <taxon>Metazoa</taxon>
        <taxon>Ecdysozoa</taxon>
        <taxon>Arthropoda</taxon>
        <taxon>Chelicerata</taxon>
        <taxon>Arachnida</taxon>
        <taxon>Araneae</taxon>
        <taxon>Araneomorphae</taxon>
        <taxon>Entelegynae</taxon>
        <taxon>Araneoidea</taxon>
        <taxon>Nephilidae</taxon>
        <taxon>Trichonephila</taxon>
    </lineage>
</organism>
<reference evidence="2" key="1">
    <citation type="submission" date="2020-07" db="EMBL/GenBank/DDBJ databases">
        <title>Multicomponent nature underlies the extraordinary mechanical properties of spider dragline silk.</title>
        <authorList>
            <person name="Kono N."/>
            <person name="Nakamura H."/>
            <person name="Mori M."/>
            <person name="Yoshida Y."/>
            <person name="Ohtoshi R."/>
            <person name="Malay A.D."/>
            <person name="Moran D.A.P."/>
            <person name="Tomita M."/>
            <person name="Numata K."/>
            <person name="Arakawa K."/>
        </authorList>
    </citation>
    <scope>NUCLEOTIDE SEQUENCE</scope>
</reference>
<dbReference type="AlphaFoldDB" id="A0A8X6H9G2"/>
<feature type="transmembrane region" description="Helical" evidence="1">
    <location>
        <begin position="46"/>
        <end position="65"/>
    </location>
</feature>
<dbReference type="Proteomes" id="UP000887116">
    <property type="component" value="Unassembled WGS sequence"/>
</dbReference>
<keyword evidence="3" id="KW-1185">Reference proteome</keyword>
<dbReference type="EMBL" id="BMAO01007776">
    <property type="protein sequence ID" value="GFR18423.1"/>
    <property type="molecule type" value="Genomic_DNA"/>
</dbReference>
<proteinExistence type="predicted"/>
<keyword evidence="1" id="KW-0812">Transmembrane</keyword>
<evidence type="ECO:0000313" key="3">
    <source>
        <dbReference type="Proteomes" id="UP000887116"/>
    </source>
</evidence>
<protein>
    <submittedName>
        <fullName evidence="2">Uncharacterized protein</fullName>
    </submittedName>
</protein>
<dbReference type="OrthoDB" id="10416741at2759"/>
<name>A0A8X6H9G2_TRICU</name>
<evidence type="ECO:0000256" key="1">
    <source>
        <dbReference type="SAM" id="Phobius"/>
    </source>
</evidence>
<sequence>MSIFSTLVFCCFRPFNINCTHHLGEQLQKKIINVFENVHFNYKGGATAFIMLEFLVLNFFFPLHFKMPAG</sequence>
<keyword evidence="1" id="KW-0472">Membrane</keyword>
<evidence type="ECO:0000313" key="2">
    <source>
        <dbReference type="EMBL" id="GFR18423.1"/>
    </source>
</evidence>
<gene>
    <name evidence="2" type="ORF">TNCT_710441</name>
</gene>
<accession>A0A8X6H9G2</accession>
<comment type="caution">
    <text evidence="2">The sequence shown here is derived from an EMBL/GenBank/DDBJ whole genome shotgun (WGS) entry which is preliminary data.</text>
</comment>